<dbReference type="PANTHER" id="PTHR24305:SF96">
    <property type="entry name" value="CYTOCHROME P450 MONOOXYGENASE STCB-RELATED"/>
    <property type="match status" value="1"/>
</dbReference>
<evidence type="ECO:0000256" key="6">
    <source>
        <dbReference type="ARBA" id="ARBA00023004"/>
    </source>
</evidence>
<gene>
    <name evidence="10" type="ORF">FALBO_11627</name>
</gene>
<organism evidence="10 11">
    <name type="scientific">Fusarium albosuccineum</name>
    <dbReference type="NCBI Taxonomy" id="1237068"/>
    <lineage>
        <taxon>Eukaryota</taxon>
        <taxon>Fungi</taxon>
        <taxon>Dikarya</taxon>
        <taxon>Ascomycota</taxon>
        <taxon>Pezizomycotina</taxon>
        <taxon>Sordariomycetes</taxon>
        <taxon>Hypocreomycetidae</taxon>
        <taxon>Hypocreales</taxon>
        <taxon>Nectriaceae</taxon>
        <taxon>Fusarium</taxon>
        <taxon>Fusarium decemcellulare species complex</taxon>
    </lineage>
</organism>
<comment type="similarity">
    <text evidence="2 8">Belongs to the cytochrome P450 family.</text>
</comment>
<dbReference type="GO" id="GO:0016705">
    <property type="term" value="F:oxidoreductase activity, acting on paired donors, with incorporation or reduction of molecular oxygen"/>
    <property type="evidence" value="ECO:0007669"/>
    <property type="project" value="InterPro"/>
</dbReference>
<dbReference type="PRINTS" id="PR00463">
    <property type="entry name" value="EP450I"/>
</dbReference>
<evidence type="ECO:0000256" key="8">
    <source>
        <dbReference type="RuleBase" id="RU000461"/>
    </source>
</evidence>
<feature type="binding site" description="axial binding residue" evidence="7">
    <location>
        <position position="427"/>
    </location>
    <ligand>
        <name>heme</name>
        <dbReference type="ChEBI" id="CHEBI:30413"/>
    </ligand>
    <ligandPart>
        <name>Fe</name>
        <dbReference type="ChEBI" id="CHEBI:18248"/>
    </ligandPart>
</feature>
<evidence type="ECO:0000256" key="5">
    <source>
        <dbReference type="ARBA" id="ARBA00023002"/>
    </source>
</evidence>
<evidence type="ECO:0000256" key="1">
    <source>
        <dbReference type="ARBA" id="ARBA00001971"/>
    </source>
</evidence>
<keyword evidence="5 8" id="KW-0560">Oxidoreductase</keyword>
<evidence type="ECO:0000256" key="2">
    <source>
        <dbReference type="ARBA" id="ARBA00010617"/>
    </source>
</evidence>
<sequence length="433" mass="47837">MVVTVILAAVLLPLAVVLKCILDFSQSSLSSLPGPWHTKFTGVALLYARAVGSSREHMRQLHKQYGPVVRVGPKEVSVNSLDGYYKIHGVGSRCTKAPVFDKIRFSHSPMLFTMRDPQVHAQRKRVLGRSFAAVRSEQETKIRQLAQRAVSQIKKEAEGGKADVYKWWRCLAVDVVSEMAFGKSFELLESGGQDSPVFRALESAGQSVVLQAVLPASLLSLVKWSPVDWLREAGRCTEVMFNRVMVALDELRLSPNTHSSMLGHMMSATEKEKQGVLSDEEMGSEAAMMLVAGSDSTAATLTYATWEVLRRPVLRQQLEDEVAALPPDFTAQDVEALPLLNRVLEEVLRLYNPAAALVERLAPPPTGISIHGWDIPGGTMIYTQSWLISRLEEIFPSPDTFDVTRFENPSPEQKKAHAPFSIGARSCIGMHMA</sequence>
<keyword evidence="6 7" id="KW-0408">Iron</keyword>
<dbReference type="SUPFAM" id="SSF48264">
    <property type="entry name" value="Cytochrome P450"/>
    <property type="match status" value="1"/>
</dbReference>
<accession>A0A8H4L3G6</accession>
<dbReference type="Gene3D" id="1.10.630.10">
    <property type="entry name" value="Cytochrome P450"/>
    <property type="match status" value="1"/>
</dbReference>
<dbReference type="InterPro" id="IPR050121">
    <property type="entry name" value="Cytochrome_P450_monoxygenase"/>
</dbReference>
<proteinExistence type="inferred from homology"/>
<dbReference type="AlphaFoldDB" id="A0A8H4L3G6"/>
<dbReference type="PANTHER" id="PTHR24305">
    <property type="entry name" value="CYTOCHROME P450"/>
    <property type="match status" value="1"/>
</dbReference>
<dbReference type="InterPro" id="IPR036396">
    <property type="entry name" value="Cyt_P450_sf"/>
</dbReference>
<dbReference type="GO" id="GO:0005506">
    <property type="term" value="F:iron ion binding"/>
    <property type="evidence" value="ECO:0007669"/>
    <property type="project" value="InterPro"/>
</dbReference>
<keyword evidence="8" id="KW-0503">Monooxygenase</keyword>
<dbReference type="Pfam" id="PF00067">
    <property type="entry name" value="p450"/>
    <property type="match status" value="1"/>
</dbReference>
<keyword evidence="9" id="KW-0732">Signal</keyword>
<dbReference type="InterPro" id="IPR017972">
    <property type="entry name" value="Cyt_P450_CS"/>
</dbReference>
<dbReference type="Proteomes" id="UP000554235">
    <property type="component" value="Unassembled WGS sequence"/>
</dbReference>
<dbReference type="EMBL" id="JAADYS010001693">
    <property type="protein sequence ID" value="KAF4461571.1"/>
    <property type="molecule type" value="Genomic_DNA"/>
</dbReference>
<keyword evidence="11" id="KW-1185">Reference proteome</keyword>
<reference evidence="10 11" key="1">
    <citation type="submission" date="2020-01" db="EMBL/GenBank/DDBJ databases">
        <title>Identification and distribution of gene clusters putatively required for synthesis of sphingolipid metabolism inhibitors in phylogenetically diverse species of the filamentous fungus Fusarium.</title>
        <authorList>
            <person name="Kim H.-S."/>
            <person name="Busman M."/>
            <person name="Brown D.W."/>
            <person name="Divon H."/>
            <person name="Uhlig S."/>
            <person name="Proctor R.H."/>
        </authorList>
    </citation>
    <scope>NUCLEOTIDE SEQUENCE [LARGE SCALE GENOMIC DNA]</scope>
    <source>
        <strain evidence="10 11">NRRL 20459</strain>
    </source>
</reference>
<comment type="cofactor">
    <cofactor evidence="1 7">
        <name>heme</name>
        <dbReference type="ChEBI" id="CHEBI:30413"/>
    </cofactor>
</comment>
<protein>
    <recommendedName>
        <fullName evidence="12">Cytochrome P450 monooxygenase</fullName>
    </recommendedName>
</protein>
<dbReference type="GO" id="GO:0020037">
    <property type="term" value="F:heme binding"/>
    <property type="evidence" value="ECO:0007669"/>
    <property type="project" value="InterPro"/>
</dbReference>
<keyword evidence="4 7" id="KW-0479">Metal-binding</keyword>
<dbReference type="GO" id="GO:0004497">
    <property type="term" value="F:monooxygenase activity"/>
    <property type="evidence" value="ECO:0007669"/>
    <property type="project" value="UniProtKB-KW"/>
</dbReference>
<dbReference type="OrthoDB" id="1470350at2759"/>
<dbReference type="InterPro" id="IPR001128">
    <property type="entry name" value="Cyt_P450"/>
</dbReference>
<evidence type="ECO:0000256" key="9">
    <source>
        <dbReference type="SAM" id="SignalP"/>
    </source>
</evidence>
<evidence type="ECO:0000256" key="4">
    <source>
        <dbReference type="ARBA" id="ARBA00022723"/>
    </source>
</evidence>
<evidence type="ECO:0000313" key="11">
    <source>
        <dbReference type="Proteomes" id="UP000554235"/>
    </source>
</evidence>
<dbReference type="PRINTS" id="PR00385">
    <property type="entry name" value="P450"/>
</dbReference>
<feature type="non-terminal residue" evidence="10">
    <location>
        <position position="1"/>
    </location>
</feature>
<dbReference type="PROSITE" id="PS00086">
    <property type="entry name" value="CYTOCHROME_P450"/>
    <property type="match status" value="1"/>
</dbReference>
<name>A0A8H4L3G6_9HYPO</name>
<keyword evidence="3 7" id="KW-0349">Heme</keyword>
<evidence type="ECO:0000256" key="3">
    <source>
        <dbReference type="ARBA" id="ARBA00022617"/>
    </source>
</evidence>
<dbReference type="InterPro" id="IPR002401">
    <property type="entry name" value="Cyt_P450_E_grp-I"/>
</dbReference>
<evidence type="ECO:0000256" key="7">
    <source>
        <dbReference type="PIRSR" id="PIRSR602401-1"/>
    </source>
</evidence>
<feature type="signal peptide" evidence="9">
    <location>
        <begin position="1"/>
        <end position="27"/>
    </location>
</feature>
<feature type="chain" id="PRO_5034238096" description="Cytochrome P450 monooxygenase" evidence="9">
    <location>
        <begin position="28"/>
        <end position="433"/>
    </location>
</feature>
<evidence type="ECO:0008006" key="12">
    <source>
        <dbReference type="Google" id="ProtNLM"/>
    </source>
</evidence>
<evidence type="ECO:0000313" key="10">
    <source>
        <dbReference type="EMBL" id="KAF4461571.1"/>
    </source>
</evidence>
<comment type="caution">
    <text evidence="10">The sequence shown here is derived from an EMBL/GenBank/DDBJ whole genome shotgun (WGS) entry which is preliminary data.</text>
</comment>